<dbReference type="Proteomes" id="UP000059680">
    <property type="component" value="Chromosome 6"/>
</dbReference>
<dbReference type="PaxDb" id="39947-A0A0P0WWV9"/>
<reference evidence="3 4" key="2">
    <citation type="journal article" date="2013" name="Plant Cell Physiol.">
        <title>Rice Annotation Project Database (RAP-DB): an integrative and interactive database for rice genomics.</title>
        <authorList>
            <person name="Sakai H."/>
            <person name="Lee S.S."/>
            <person name="Tanaka T."/>
            <person name="Numa H."/>
            <person name="Kim J."/>
            <person name="Kawahara Y."/>
            <person name="Wakimoto H."/>
            <person name="Yang C.C."/>
            <person name="Iwamoto M."/>
            <person name="Abe T."/>
            <person name="Yamada Y."/>
            <person name="Muto A."/>
            <person name="Inokuchi H."/>
            <person name="Ikemura T."/>
            <person name="Matsumoto T."/>
            <person name="Sasaki T."/>
            <person name="Itoh T."/>
        </authorList>
    </citation>
    <scope>NUCLEOTIDE SEQUENCE [LARGE SCALE GENOMIC DNA]</scope>
    <source>
        <strain evidence="4">cv. Nipponbare</strain>
    </source>
</reference>
<dbReference type="PANTHER" id="PTHR34056">
    <property type="entry name" value="GPI-ANCHORED PROTEIN"/>
    <property type="match status" value="1"/>
</dbReference>
<dbReference type="PANTHER" id="PTHR34056:SF1">
    <property type="entry name" value="GPI-ANCHORED PROTEIN"/>
    <property type="match status" value="1"/>
</dbReference>
<feature type="non-terminal residue" evidence="3">
    <location>
        <position position="1"/>
    </location>
</feature>
<feature type="compositionally biased region" description="Basic residues" evidence="1">
    <location>
        <begin position="163"/>
        <end position="174"/>
    </location>
</feature>
<feature type="compositionally biased region" description="Basic residues" evidence="1">
    <location>
        <begin position="233"/>
        <end position="244"/>
    </location>
</feature>
<feature type="region of interest" description="Disordered" evidence="1">
    <location>
        <begin position="135"/>
        <end position="177"/>
    </location>
</feature>
<proteinExistence type="predicted"/>
<protein>
    <submittedName>
        <fullName evidence="3">Os06g0497500 protein</fullName>
    </submittedName>
</protein>
<evidence type="ECO:0000256" key="1">
    <source>
        <dbReference type="SAM" id="MobiDB-lite"/>
    </source>
</evidence>
<feature type="compositionally biased region" description="Gly residues" evidence="1">
    <location>
        <begin position="216"/>
        <end position="230"/>
    </location>
</feature>
<sequence length="443" mass="46246">FTSVTLLFFLQKLSNILQLLLLFFNKKKVQLFRASNAYCSVQPDINPIYKLSILKGPFPFHLCLTLLHTNTQDAEPPLRSPPARRRRRRRPPPATGRVVAGNAEPSVARAVAALPVVVRRVLPAGAARPRRRVVHHPGVPGAVGGRRRHLRLPARPVPAPSPRRPRLLQRRGRRAPAAAALLPRARRLDVRRVRAHRAAGSGGRRRRRRARRGALHGVGGGGGGGGGGPAGASRRRGGVRRRGGARSARGGCVAAAAAAAVAGGRQRDDGGGGVRRAVLLLPGEAEAAGVRGAGGEGGEEAGEGVLAAGARRLLQVSPGAEPGNATKAANASHGGAQAQQQQQRQRDCQLMGLTWLLHRNATRHGAAATAVIQALMAADDATGRPAPCSLPSDDLPVAVASSEINGAAASKLAGGGLNIGRLLLRHAVVLAAFAMILSSQYCF</sequence>
<accession>A0A0P0WWV9</accession>
<feature type="compositionally biased region" description="Basic residues" evidence="1">
    <location>
        <begin position="82"/>
        <end position="91"/>
    </location>
</feature>
<reference evidence="3 4" key="3">
    <citation type="journal article" date="2013" name="Rice">
        <title>Improvement of the Oryza sativa Nipponbare reference genome using next generation sequence and optical map data.</title>
        <authorList>
            <person name="Kawahara Y."/>
            <person name="de la Bastide M."/>
            <person name="Hamilton J.P."/>
            <person name="Kanamori H."/>
            <person name="McCombie W.R."/>
            <person name="Ouyang S."/>
            <person name="Schwartz D.C."/>
            <person name="Tanaka T."/>
            <person name="Wu J."/>
            <person name="Zhou S."/>
            <person name="Childs K.L."/>
            <person name="Davidson R.M."/>
            <person name="Lin H."/>
            <person name="Quesada-Ocampo L."/>
            <person name="Vaillancourt B."/>
            <person name="Sakai H."/>
            <person name="Lee S.S."/>
            <person name="Kim J."/>
            <person name="Numa H."/>
            <person name="Itoh T."/>
            <person name="Buell C.R."/>
            <person name="Matsumoto T."/>
        </authorList>
    </citation>
    <scope>NUCLEOTIDE SEQUENCE [LARGE SCALE GENOMIC DNA]</scope>
    <source>
        <strain evidence="4">cv. Nipponbare</strain>
    </source>
</reference>
<evidence type="ECO:0000313" key="4">
    <source>
        <dbReference type="Proteomes" id="UP000059680"/>
    </source>
</evidence>
<keyword evidence="4" id="KW-1185">Reference proteome</keyword>
<feature type="region of interest" description="Disordered" evidence="1">
    <location>
        <begin position="72"/>
        <end position="99"/>
    </location>
</feature>
<organism evidence="3 4">
    <name type="scientific">Oryza sativa subsp. japonica</name>
    <name type="common">Rice</name>
    <dbReference type="NCBI Taxonomy" id="39947"/>
    <lineage>
        <taxon>Eukaryota</taxon>
        <taxon>Viridiplantae</taxon>
        <taxon>Streptophyta</taxon>
        <taxon>Embryophyta</taxon>
        <taxon>Tracheophyta</taxon>
        <taxon>Spermatophyta</taxon>
        <taxon>Magnoliopsida</taxon>
        <taxon>Liliopsida</taxon>
        <taxon>Poales</taxon>
        <taxon>Poaceae</taxon>
        <taxon>BOP clade</taxon>
        <taxon>Oryzoideae</taxon>
        <taxon>Oryzeae</taxon>
        <taxon>Oryzinae</taxon>
        <taxon>Oryza</taxon>
        <taxon>Oryza sativa</taxon>
    </lineage>
</organism>
<dbReference type="EMBL" id="AP014962">
    <property type="protein sequence ID" value="BAS97902.1"/>
    <property type="molecule type" value="Genomic_DNA"/>
</dbReference>
<keyword evidence="2" id="KW-0732">Signal</keyword>
<feature type="signal peptide" evidence="2">
    <location>
        <begin position="1"/>
        <end position="31"/>
    </location>
</feature>
<evidence type="ECO:0000313" key="3">
    <source>
        <dbReference type="EMBL" id="BAS97902.1"/>
    </source>
</evidence>
<dbReference type="InParanoid" id="A0A0P0WWV9"/>
<feature type="region of interest" description="Disordered" evidence="1">
    <location>
        <begin position="193"/>
        <end position="250"/>
    </location>
</feature>
<evidence type="ECO:0000256" key="2">
    <source>
        <dbReference type="SAM" id="SignalP"/>
    </source>
</evidence>
<feature type="compositionally biased region" description="Basic residues" evidence="1">
    <location>
        <begin position="193"/>
        <end position="214"/>
    </location>
</feature>
<reference evidence="4" key="1">
    <citation type="journal article" date="2005" name="Nature">
        <title>The map-based sequence of the rice genome.</title>
        <authorList>
            <consortium name="International rice genome sequencing project (IRGSP)"/>
            <person name="Matsumoto T."/>
            <person name="Wu J."/>
            <person name="Kanamori H."/>
            <person name="Katayose Y."/>
            <person name="Fujisawa M."/>
            <person name="Namiki N."/>
            <person name="Mizuno H."/>
            <person name="Yamamoto K."/>
            <person name="Antonio B.A."/>
            <person name="Baba T."/>
            <person name="Sakata K."/>
            <person name="Nagamura Y."/>
            <person name="Aoki H."/>
            <person name="Arikawa K."/>
            <person name="Arita K."/>
            <person name="Bito T."/>
            <person name="Chiden Y."/>
            <person name="Fujitsuka N."/>
            <person name="Fukunaka R."/>
            <person name="Hamada M."/>
            <person name="Harada C."/>
            <person name="Hayashi A."/>
            <person name="Hijishita S."/>
            <person name="Honda M."/>
            <person name="Hosokawa S."/>
            <person name="Ichikawa Y."/>
            <person name="Idonuma A."/>
            <person name="Iijima M."/>
            <person name="Ikeda M."/>
            <person name="Ikeno M."/>
            <person name="Ito K."/>
            <person name="Ito S."/>
            <person name="Ito T."/>
            <person name="Ito Y."/>
            <person name="Ito Y."/>
            <person name="Iwabuchi A."/>
            <person name="Kamiya K."/>
            <person name="Karasawa W."/>
            <person name="Kurita K."/>
            <person name="Katagiri S."/>
            <person name="Kikuta A."/>
            <person name="Kobayashi H."/>
            <person name="Kobayashi N."/>
            <person name="Machita K."/>
            <person name="Maehara T."/>
            <person name="Masukawa M."/>
            <person name="Mizubayashi T."/>
            <person name="Mukai Y."/>
            <person name="Nagasaki H."/>
            <person name="Nagata Y."/>
            <person name="Naito S."/>
            <person name="Nakashima M."/>
            <person name="Nakama Y."/>
            <person name="Nakamichi Y."/>
            <person name="Nakamura M."/>
            <person name="Meguro A."/>
            <person name="Negishi M."/>
            <person name="Ohta I."/>
            <person name="Ohta T."/>
            <person name="Okamoto M."/>
            <person name="Ono N."/>
            <person name="Saji S."/>
            <person name="Sakaguchi M."/>
            <person name="Sakai K."/>
            <person name="Shibata M."/>
            <person name="Shimokawa T."/>
            <person name="Song J."/>
            <person name="Takazaki Y."/>
            <person name="Terasawa K."/>
            <person name="Tsugane M."/>
            <person name="Tsuji K."/>
            <person name="Ueda S."/>
            <person name="Waki K."/>
            <person name="Yamagata H."/>
            <person name="Yamamoto M."/>
            <person name="Yamamoto S."/>
            <person name="Yamane H."/>
            <person name="Yoshiki S."/>
            <person name="Yoshihara R."/>
            <person name="Yukawa K."/>
            <person name="Zhong H."/>
            <person name="Yano M."/>
            <person name="Yuan Q."/>
            <person name="Ouyang S."/>
            <person name="Liu J."/>
            <person name="Jones K.M."/>
            <person name="Gansberger K."/>
            <person name="Moffat K."/>
            <person name="Hill J."/>
            <person name="Bera J."/>
            <person name="Fadrosh D."/>
            <person name="Jin S."/>
            <person name="Johri S."/>
            <person name="Kim M."/>
            <person name="Overton L."/>
            <person name="Reardon M."/>
            <person name="Tsitrin T."/>
            <person name="Vuong H."/>
            <person name="Weaver B."/>
            <person name="Ciecko A."/>
            <person name="Tallon L."/>
            <person name="Jackson J."/>
            <person name="Pai G."/>
            <person name="Aken S.V."/>
            <person name="Utterback T."/>
            <person name="Reidmuller S."/>
            <person name="Feldblyum T."/>
            <person name="Hsiao J."/>
            <person name="Zismann V."/>
            <person name="Iobst S."/>
            <person name="de Vazeille A.R."/>
            <person name="Buell C.R."/>
            <person name="Ying K."/>
            <person name="Li Y."/>
            <person name="Lu T."/>
            <person name="Huang Y."/>
            <person name="Zhao Q."/>
            <person name="Feng Q."/>
            <person name="Zhang L."/>
            <person name="Zhu J."/>
            <person name="Weng Q."/>
            <person name="Mu J."/>
            <person name="Lu Y."/>
            <person name="Fan D."/>
            <person name="Liu Y."/>
            <person name="Guan J."/>
            <person name="Zhang Y."/>
            <person name="Yu S."/>
            <person name="Liu X."/>
            <person name="Zhang Y."/>
            <person name="Hong G."/>
            <person name="Han B."/>
            <person name="Choisne N."/>
            <person name="Demange N."/>
            <person name="Orjeda G."/>
            <person name="Samain S."/>
            <person name="Cattolico L."/>
            <person name="Pelletier E."/>
            <person name="Couloux A."/>
            <person name="Segurens B."/>
            <person name="Wincker P."/>
            <person name="D'Hont A."/>
            <person name="Scarpelli C."/>
            <person name="Weissenbach J."/>
            <person name="Salanoubat M."/>
            <person name="Quetier F."/>
            <person name="Yu Y."/>
            <person name="Kim H.R."/>
            <person name="Rambo T."/>
            <person name="Currie J."/>
            <person name="Collura K."/>
            <person name="Luo M."/>
            <person name="Yang T."/>
            <person name="Ammiraju J.S.S."/>
            <person name="Engler F."/>
            <person name="Soderlund C."/>
            <person name="Wing R.A."/>
            <person name="Palmer L.E."/>
            <person name="de la Bastide M."/>
            <person name="Spiegel L."/>
            <person name="Nascimento L."/>
            <person name="Zutavern T."/>
            <person name="O'Shaughnessy A."/>
            <person name="Dike S."/>
            <person name="Dedhia N."/>
            <person name="Preston R."/>
            <person name="Balija V."/>
            <person name="McCombie W.R."/>
            <person name="Chow T."/>
            <person name="Chen H."/>
            <person name="Chung M."/>
            <person name="Chen C."/>
            <person name="Shaw J."/>
            <person name="Wu H."/>
            <person name="Hsiao K."/>
            <person name="Chao Y."/>
            <person name="Chu M."/>
            <person name="Cheng C."/>
            <person name="Hour A."/>
            <person name="Lee P."/>
            <person name="Lin S."/>
            <person name="Lin Y."/>
            <person name="Liou J."/>
            <person name="Liu S."/>
            <person name="Hsing Y."/>
            <person name="Raghuvanshi S."/>
            <person name="Mohanty A."/>
            <person name="Bharti A.K."/>
            <person name="Gaur A."/>
            <person name="Gupta V."/>
            <person name="Kumar D."/>
            <person name="Ravi V."/>
            <person name="Vij S."/>
            <person name="Kapur A."/>
            <person name="Khurana P."/>
            <person name="Khurana P."/>
            <person name="Khurana J.P."/>
            <person name="Tyagi A.K."/>
            <person name="Gaikwad K."/>
            <person name="Singh A."/>
            <person name="Dalal V."/>
            <person name="Srivastava S."/>
            <person name="Dixit A."/>
            <person name="Pal A.K."/>
            <person name="Ghazi I.A."/>
            <person name="Yadav M."/>
            <person name="Pandit A."/>
            <person name="Bhargava A."/>
            <person name="Sureshbabu K."/>
            <person name="Batra K."/>
            <person name="Sharma T.R."/>
            <person name="Mohapatra T."/>
            <person name="Singh N.K."/>
            <person name="Messing J."/>
            <person name="Nelson A.B."/>
            <person name="Fuks G."/>
            <person name="Kavchok S."/>
            <person name="Keizer G."/>
            <person name="Linton E."/>
            <person name="Llaca V."/>
            <person name="Song R."/>
            <person name="Tanyolac B."/>
            <person name="Young S."/>
            <person name="Ho-Il K."/>
            <person name="Hahn J.H."/>
            <person name="Sangsakoo G."/>
            <person name="Vanavichit A."/>
            <person name="de Mattos Luiz.A.T."/>
            <person name="Zimmer P.D."/>
            <person name="Malone G."/>
            <person name="Dellagostin O."/>
            <person name="de Oliveira A.C."/>
            <person name="Bevan M."/>
            <person name="Bancroft I."/>
            <person name="Minx P."/>
            <person name="Cordum H."/>
            <person name="Wilson R."/>
            <person name="Cheng Z."/>
            <person name="Jin W."/>
            <person name="Jiang J."/>
            <person name="Leong S.A."/>
            <person name="Iwama H."/>
            <person name="Gojobori T."/>
            <person name="Itoh T."/>
            <person name="Niimura Y."/>
            <person name="Fujii Y."/>
            <person name="Habara T."/>
            <person name="Sakai H."/>
            <person name="Sato Y."/>
            <person name="Wilson G."/>
            <person name="Kumar K."/>
            <person name="McCouch S."/>
            <person name="Juretic N."/>
            <person name="Hoen D."/>
            <person name="Wright S."/>
            <person name="Bruskiewich R."/>
            <person name="Bureau T."/>
            <person name="Miyao A."/>
            <person name="Hirochika H."/>
            <person name="Nishikawa T."/>
            <person name="Kadowaki K."/>
            <person name="Sugiura M."/>
            <person name="Burr B."/>
            <person name="Sasaki T."/>
        </authorList>
    </citation>
    <scope>NUCLEOTIDE SEQUENCE [LARGE SCALE GENOMIC DNA]</scope>
    <source>
        <strain evidence="4">cv. Nipponbare</strain>
    </source>
</reference>
<gene>
    <name evidence="3" type="ordered locus">Os06g0497500</name>
    <name evidence="3" type="ORF">OSNPB_060497500</name>
</gene>
<dbReference type="Gramene" id="Os06t0497500-00">
    <property type="protein sequence ID" value="Os06t0497500-00"/>
    <property type="gene ID" value="Os06g0497500"/>
</dbReference>
<name>A0A0P0WWV9_ORYSJ</name>
<dbReference type="InterPro" id="IPR040376">
    <property type="entry name" value="At4g28100-like"/>
</dbReference>
<feature type="chain" id="PRO_5006056886" evidence="2">
    <location>
        <begin position="32"/>
        <end position="443"/>
    </location>
</feature>
<dbReference type="AlphaFoldDB" id="A0A0P0WWV9"/>
<feature type="region of interest" description="Disordered" evidence="1">
    <location>
        <begin position="317"/>
        <end position="344"/>
    </location>
</feature>